<keyword evidence="3" id="KW-1185">Reference proteome</keyword>
<name>A0A1G6T7U5_9NOCA</name>
<organism evidence="2 3">
    <name type="scientific">Rhodococcus tukisamuensis</name>
    <dbReference type="NCBI Taxonomy" id="168276"/>
    <lineage>
        <taxon>Bacteria</taxon>
        <taxon>Bacillati</taxon>
        <taxon>Actinomycetota</taxon>
        <taxon>Actinomycetes</taxon>
        <taxon>Mycobacteriales</taxon>
        <taxon>Nocardiaceae</taxon>
        <taxon>Rhodococcus</taxon>
    </lineage>
</organism>
<dbReference type="RefSeq" id="WP_072846609.1">
    <property type="nucleotide sequence ID" value="NZ_FNAB01000003.1"/>
</dbReference>
<proteinExistence type="predicted"/>
<dbReference type="Pfam" id="PF01370">
    <property type="entry name" value="Epimerase"/>
    <property type="match status" value="1"/>
</dbReference>
<dbReference type="EMBL" id="FNAB01000003">
    <property type="protein sequence ID" value="SDD24944.1"/>
    <property type="molecule type" value="Genomic_DNA"/>
</dbReference>
<reference evidence="2 3" key="1">
    <citation type="submission" date="2016-10" db="EMBL/GenBank/DDBJ databases">
        <authorList>
            <person name="de Groot N.N."/>
        </authorList>
    </citation>
    <scope>NUCLEOTIDE SEQUENCE [LARGE SCALE GENOMIC DNA]</scope>
    <source>
        <strain evidence="2 3">JCM 11308</strain>
    </source>
</reference>
<evidence type="ECO:0000313" key="3">
    <source>
        <dbReference type="Proteomes" id="UP000199417"/>
    </source>
</evidence>
<gene>
    <name evidence="2" type="ORF">SAMN05444580_103424</name>
</gene>
<dbReference type="GO" id="GO:0044877">
    <property type="term" value="F:protein-containing complex binding"/>
    <property type="evidence" value="ECO:0007669"/>
    <property type="project" value="TreeGrafter"/>
</dbReference>
<dbReference type="Proteomes" id="UP000199417">
    <property type="component" value="Unassembled WGS sequence"/>
</dbReference>
<evidence type="ECO:0000259" key="1">
    <source>
        <dbReference type="Pfam" id="PF01370"/>
    </source>
</evidence>
<dbReference type="Gene3D" id="3.40.50.720">
    <property type="entry name" value="NAD(P)-binding Rossmann-like Domain"/>
    <property type="match status" value="1"/>
</dbReference>
<feature type="domain" description="NAD-dependent epimerase/dehydratase" evidence="1">
    <location>
        <begin position="16"/>
        <end position="171"/>
    </location>
</feature>
<dbReference type="STRING" id="168276.SAMN05444580_103424"/>
<evidence type="ECO:0000313" key="2">
    <source>
        <dbReference type="EMBL" id="SDD24944.1"/>
    </source>
</evidence>
<dbReference type="AlphaFoldDB" id="A0A1G6T7U5"/>
<dbReference type="InterPro" id="IPR051207">
    <property type="entry name" value="ComplexI_NDUFA9_subunit"/>
</dbReference>
<dbReference type="PANTHER" id="PTHR12126">
    <property type="entry name" value="NADH-UBIQUINONE OXIDOREDUCTASE 39 KDA SUBUNIT-RELATED"/>
    <property type="match status" value="1"/>
</dbReference>
<dbReference type="PANTHER" id="PTHR12126:SF11">
    <property type="entry name" value="NADH DEHYDROGENASE [UBIQUINONE] 1 ALPHA SUBCOMPLEX SUBUNIT 9, MITOCHONDRIAL"/>
    <property type="match status" value="1"/>
</dbReference>
<sequence length="306" mass="32095">MSVFQLGRRSSQGQRIAVIGATGFIGSATLRALAARGAAVTAIARQPPAQPDAAKRWTQADITDVDTLTTALEGVDVVIHAGSYTGSDPNLCEVINHQGTRNVLLAADRSGIESVITLSTIGVYGPGPFTGIVEDKREPNPITALSASRVAADHDVRAQGGTVVRPGFIHGPGDRWFTPGLWYILSQLGGWIDHGAPTQSTIEVDLLASQLADLALTPTVGDRGALFHASAPEPSSVRSIAAATVGQGRDLPANNLTFPKALRRAPDLGLTPRHIDLGGRDHTIDGTRLRKRLRGNAHEGSDPNSG</sequence>
<accession>A0A1G6T7U5</accession>
<dbReference type="SUPFAM" id="SSF51735">
    <property type="entry name" value="NAD(P)-binding Rossmann-fold domains"/>
    <property type="match status" value="1"/>
</dbReference>
<dbReference type="InterPro" id="IPR001509">
    <property type="entry name" value="Epimerase_deHydtase"/>
</dbReference>
<dbReference type="InterPro" id="IPR036291">
    <property type="entry name" value="NAD(P)-bd_dom_sf"/>
</dbReference>
<protein>
    <submittedName>
        <fullName evidence="2">Nucleoside-diphosphate-sugar epimerase</fullName>
    </submittedName>
</protein>